<dbReference type="GO" id="GO:0042242">
    <property type="term" value="F:cobyrinic acid a,c-diamide synthase activity"/>
    <property type="evidence" value="ECO:0007669"/>
    <property type="project" value="UniProtKB-UniRule"/>
</dbReference>
<evidence type="ECO:0000256" key="4">
    <source>
        <dbReference type="ARBA" id="ARBA00022741"/>
    </source>
</evidence>
<evidence type="ECO:0000256" key="5">
    <source>
        <dbReference type="ARBA" id="ARBA00022840"/>
    </source>
</evidence>
<comment type="pathway">
    <text evidence="8">Cofactor biosynthesis; adenosylcobalamin biosynthesis; cob(II)yrinate a,c-diamide from sirohydrochlorin (anaerobic route): step 10/10.</text>
</comment>
<dbReference type="NCBIfam" id="NF002204">
    <property type="entry name" value="PRK01077.1"/>
    <property type="match status" value="1"/>
</dbReference>
<organism evidence="11 12">
    <name type="scientific">Chloroherpeton thalassium (strain ATCC 35110 / GB-78)</name>
    <dbReference type="NCBI Taxonomy" id="517418"/>
    <lineage>
        <taxon>Bacteria</taxon>
        <taxon>Pseudomonadati</taxon>
        <taxon>Chlorobiota</taxon>
        <taxon>Chlorobiia</taxon>
        <taxon>Chlorobiales</taxon>
        <taxon>Chloroherpetonaceae</taxon>
        <taxon>Chloroherpeton</taxon>
    </lineage>
</organism>
<dbReference type="HAMAP" id="MF_00027">
    <property type="entry name" value="CobB_CbiA"/>
    <property type="match status" value="1"/>
</dbReference>
<protein>
    <recommendedName>
        <fullName evidence="8">Cobyrinate a,c-diamide synthase</fullName>
        <ecNumber evidence="8">6.3.5.11</ecNumber>
    </recommendedName>
    <alternativeName>
        <fullName evidence="8">Cobyrinic acid a,c-diamide synthetase</fullName>
    </alternativeName>
</protein>
<keyword evidence="2 8" id="KW-0169">Cobalamin biosynthesis</keyword>
<dbReference type="CDD" id="cd05388">
    <property type="entry name" value="CobB_N"/>
    <property type="match status" value="1"/>
</dbReference>
<proteinExistence type="inferred from homology"/>
<feature type="active site" description="Nucleophile" evidence="8">
    <location>
        <position position="330"/>
    </location>
</feature>
<evidence type="ECO:0000256" key="7">
    <source>
        <dbReference type="ARBA" id="ARBA00022962"/>
    </source>
</evidence>
<feature type="site" description="Increases nucleophilicity of active site Cys" evidence="8">
    <location>
        <position position="429"/>
    </location>
</feature>
<evidence type="ECO:0000256" key="6">
    <source>
        <dbReference type="ARBA" id="ARBA00022842"/>
    </source>
</evidence>
<evidence type="ECO:0000313" key="12">
    <source>
        <dbReference type="Proteomes" id="UP000001208"/>
    </source>
</evidence>
<comment type="domain">
    <text evidence="8">Comprises of two domains. The C-terminal domain contains the binding site for glutamine and catalyzes the hydrolysis of this substrate to glutamate and ammonia. The N-terminal domain is anticipated to bind ATP and cobyrinate and catalyzes the ultimate synthesis of the diamide product. The ammonia produced via the glutaminase domain is probably translocated to the adjacent domain via a molecular tunnel, where it reacts with an activated intermediate.</text>
</comment>
<dbReference type="Proteomes" id="UP000001208">
    <property type="component" value="Chromosome"/>
</dbReference>
<evidence type="ECO:0000256" key="1">
    <source>
        <dbReference type="ARBA" id="ARBA00001946"/>
    </source>
</evidence>
<dbReference type="InterPro" id="IPR029062">
    <property type="entry name" value="Class_I_gatase-like"/>
</dbReference>
<dbReference type="NCBIfam" id="TIGR00379">
    <property type="entry name" value="cobB"/>
    <property type="match status" value="1"/>
</dbReference>
<dbReference type="Gene3D" id="3.40.50.880">
    <property type="match status" value="1"/>
</dbReference>
<dbReference type="HOGENOM" id="CLU_022752_2_0_10"/>
<feature type="domain" description="CobQ/CobB/MinD/ParA nucleotide binding" evidence="9">
    <location>
        <begin position="7"/>
        <end position="193"/>
    </location>
</feature>
<dbReference type="PROSITE" id="PS51274">
    <property type="entry name" value="GATASE_COBBQ"/>
    <property type="match status" value="1"/>
</dbReference>
<dbReference type="PANTHER" id="PTHR43873:SF1">
    <property type="entry name" value="COBYRINATE A,C-DIAMIDE SYNTHASE"/>
    <property type="match status" value="1"/>
</dbReference>
<dbReference type="GO" id="GO:0005524">
    <property type="term" value="F:ATP binding"/>
    <property type="evidence" value="ECO:0007669"/>
    <property type="project" value="UniProtKB-UniRule"/>
</dbReference>
<keyword evidence="7 8" id="KW-0315">Glutamine amidotransferase</keyword>
<dbReference type="EMBL" id="CP001100">
    <property type="protein sequence ID" value="ACF13264.1"/>
    <property type="molecule type" value="Genomic_DNA"/>
</dbReference>
<dbReference type="RefSeq" id="WP_012499348.1">
    <property type="nucleotide sequence ID" value="NC_011026.1"/>
</dbReference>
<dbReference type="CDD" id="cd03130">
    <property type="entry name" value="GATase1_CobB"/>
    <property type="match status" value="1"/>
</dbReference>
<feature type="domain" description="CobB/CobQ-like glutamine amidotransferase" evidence="10">
    <location>
        <begin position="249"/>
        <end position="434"/>
    </location>
</feature>
<dbReference type="EC" id="6.3.5.11" evidence="8"/>
<dbReference type="OrthoDB" id="9764035at2"/>
<keyword evidence="6 8" id="KW-0460">Magnesium</keyword>
<keyword evidence="5 8" id="KW-0067">ATP-binding</keyword>
<dbReference type="InterPro" id="IPR027417">
    <property type="entry name" value="P-loop_NTPase"/>
</dbReference>
<dbReference type="AlphaFoldDB" id="B3QWF1"/>
<comment type="catalytic activity">
    <reaction evidence="8">
        <text>cob(II)yrinate + 2 L-glutamine + 2 ATP + 2 H2O = cob(II)yrinate a,c diamide + 2 L-glutamate + 2 ADP + 2 phosphate + 2 H(+)</text>
        <dbReference type="Rhea" id="RHEA:26289"/>
        <dbReference type="ChEBI" id="CHEBI:15377"/>
        <dbReference type="ChEBI" id="CHEBI:15378"/>
        <dbReference type="ChEBI" id="CHEBI:29985"/>
        <dbReference type="ChEBI" id="CHEBI:30616"/>
        <dbReference type="ChEBI" id="CHEBI:43474"/>
        <dbReference type="ChEBI" id="CHEBI:58359"/>
        <dbReference type="ChEBI" id="CHEBI:58537"/>
        <dbReference type="ChEBI" id="CHEBI:58894"/>
        <dbReference type="ChEBI" id="CHEBI:456216"/>
        <dbReference type="EC" id="6.3.5.11"/>
    </reaction>
</comment>
<comment type="similarity">
    <text evidence="8">Belongs to the CobB/CbiA family.</text>
</comment>
<dbReference type="GO" id="GO:0009236">
    <property type="term" value="P:cobalamin biosynthetic process"/>
    <property type="evidence" value="ECO:0007669"/>
    <property type="project" value="UniProtKB-UniRule"/>
</dbReference>
<evidence type="ECO:0000259" key="9">
    <source>
        <dbReference type="Pfam" id="PF01656"/>
    </source>
</evidence>
<dbReference type="InterPro" id="IPR004484">
    <property type="entry name" value="CbiA/CobB_synth"/>
</dbReference>
<comment type="miscellaneous">
    <text evidence="8">The a and c carboxylates of cobyrinate are activated for nucleophilic attack via formation of a phosphorylated intermediate by ATP. CbiA catalyzes first the amidation of the c-carboxylate, and then that of the a-carboxylate.</text>
</comment>
<dbReference type="Pfam" id="PF01656">
    <property type="entry name" value="CbiA"/>
    <property type="match status" value="1"/>
</dbReference>
<reference evidence="11 12" key="1">
    <citation type="submission" date="2008-06" db="EMBL/GenBank/DDBJ databases">
        <title>Complete sequence of Chloroherpeton thalassium ATCC 35110.</title>
        <authorList>
            <consortium name="US DOE Joint Genome Institute"/>
            <person name="Lucas S."/>
            <person name="Copeland A."/>
            <person name="Lapidus A."/>
            <person name="Glavina del Rio T."/>
            <person name="Dalin E."/>
            <person name="Tice H."/>
            <person name="Bruce D."/>
            <person name="Goodwin L."/>
            <person name="Pitluck S."/>
            <person name="Schmutz J."/>
            <person name="Larimer F."/>
            <person name="Land M."/>
            <person name="Hauser L."/>
            <person name="Kyrpides N."/>
            <person name="Mikhailova N."/>
            <person name="Liu Z."/>
            <person name="Li T."/>
            <person name="Zhao F."/>
            <person name="Overmann J."/>
            <person name="Bryant D.A."/>
            <person name="Richardson P."/>
        </authorList>
    </citation>
    <scope>NUCLEOTIDE SEQUENCE [LARGE SCALE GENOMIC DNA]</scope>
    <source>
        <strain evidence="12">ATCC 35110 / GB-78</strain>
    </source>
</reference>
<dbReference type="InterPro" id="IPR002586">
    <property type="entry name" value="CobQ/CobB/MinD/ParA_Nub-bd_dom"/>
</dbReference>
<dbReference type="Pfam" id="PF07685">
    <property type="entry name" value="GATase_3"/>
    <property type="match status" value="1"/>
</dbReference>
<dbReference type="eggNOG" id="COG1797">
    <property type="taxonomic scope" value="Bacteria"/>
</dbReference>
<dbReference type="STRING" id="517418.Ctha_0796"/>
<name>B3QWF1_CHLT3</name>
<comment type="cofactor">
    <cofactor evidence="1 8">
        <name>Mg(2+)</name>
        <dbReference type="ChEBI" id="CHEBI:18420"/>
    </cofactor>
</comment>
<dbReference type="Gene3D" id="3.40.50.300">
    <property type="entry name" value="P-loop containing nucleotide triphosphate hydrolases"/>
    <property type="match status" value="1"/>
</dbReference>
<dbReference type="InterPro" id="IPR011698">
    <property type="entry name" value="GATase_3"/>
</dbReference>
<gene>
    <name evidence="8" type="primary">cbiA</name>
    <name evidence="11" type="ordered locus">Ctha_0796</name>
</gene>
<keyword evidence="12" id="KW-1185">Reference proteome</keyword>
<sequence>MQLPRFLIASPTSNSGKTTLALALIRAMSKRGLAVQPFKCGPDYLDTYLQSIAAASSHKDLPGINLDTFMSSKSHVMSLFHHYAAKADAVVVEGVMGLFDGAKKSEGSSAEIANLLGLPIVLVVNAKGVAYSVAPLLYGFKNFDPDLNFAGVIFNHVNTESHYQFLKDACADVGIEALGYVPHHEAIEIKERHLGLNISTDYDQDGIIEHMAEHVQRTVNLDRIMQLCTGEIESEVQINYPSAKQPAMKIAIAKDEAFNFIYHQNLEVLKKYGELVYFSPLFDTELPEADMLYIAGGYPELYLSRLSQNKSMQQQIAAFCEHGGLVYAECGGLMYLGKTIIDPEGARHPMCGFLDLETSMEHAKLTLGYRKVKLHSELFPAELRGHEFHYSHLSGTEQLENIADVRGARDQEVPTKVYRKNNTIASYVHLYWGEEHSFLDFLFHQLLQAEK</sequence>
<evidence type="ECO:0000256" key="8">
    <source>
        <dbReference type="HAMAP-Rule" id="MF_00027"/>
    </source>
</evidence>
<dbReference type="SUPFAM" id="SSF52317">
    <property type="entry name" value="Class I glutamine amidotransferase-like"/>
    <property type="match status" value="1"/>
</dbReference>
<keyword evidence="4 8" id="KW-0547">Nucleotide-binding</keyword>
<evidence type="ECO:0000256" key="2">
    <source>
        <dbReference type="ARBA" id="ARBA00022573"/>
    </source>
</evidence>
<keyword evidence="3 8" id="KW-0436">Ligase</keyword>
<dbReference type="UniPathway" id="UPA00148">
    <property type="reaction ID" value="UER00231"/>
</dbReference>
<comment type="function">
    <text evidence="8">Catalyzes the ATP-dependent amidation of the two carboxylate groups at positions a and c of cobyrinate, using either L-glutamine or ammonia as the nitrogen source.</text>
</comment>
<evidence type="ECO:0000259" key="10">
    <source>
        <dbReference type="Pfam" id="PF07685"/>
    </source>
</evidence>
<evidence type="ECO:0000313" key="11">
    <source>
        <dbReference type="EMBL" id="ACF13264.1"/>
    </source>
</evidence>
<dbReference type="KEGG" id="cts:Ctha_0796"/>
<dbReference type="SUPFAM" id="SSF52540">
    <property type="entry name" value="P-loop containing nucleoside triphosphate hydrolases"/>
    <property type="match status" value="1"/>
</dbReference>
<dbReference type="PANTHER" id="PTHR43873">
    <property type="entry name" value="COBYRINATE A,C-DIAMIDE SYNTHASE"/>
    <property type="match status" value="1"/>
</dbReference>
<accession>B3QWF1</accession>
<evidence type="ECO:0000256" key="3">
    <source>
        <dbReference type="ARBA" id="ARBA00022598"/>
    </source>
</evidence>